<evidence type="ECO:0000313" key="6">
    <source>
        <dbReference type="Proteomes" id="UP000054078"/>
    </source>
</evidence>
<dbReference type="CDD" id="cd06170">
    <property type="entry name" value="LuxR_C_like"/>
    <property type="match status" value="1"/>
</dbReference>
<accession>A0A100YV53</accession>
<keyword evidence="3" id="KW-0804">Transcription</keyword>
<dbReference type="InterPro" id="IPR000792">
    <property type="entry name" value="Tscrpt_reg_LuxR_C"/>
</dbReference>
<dbReference type="Pfam" id="PF00196">
    <property type="entry name" value="GerE"/>
    <property type="match status" value="1"/>
</dbReference>
<organism evidence="5 6">
    <name type="scientific">Tractidigestivibacter scatoligenes</name>
    <name type="common">Olsenella scatoligenes</name>
    <dbReference type="NCBI Taxonomy" id="1299998"/>
    <lineage>
        <taxon>Bacteria</taxon>
        <taxon>Bacillati</taxon>
        <taxon>Actinomycetota</taxon>
        <taxon>Coriobacteriia</taxon>
        <taxon>Coriobacteriales</taxon>
        <taxon>Atopobiaceae</taxon>
        <taxon>Tractidigestivibacter</taxon>
    </lineage>
</organism>
<gene>
    <name evidence="5" type="ORF">AUL39_07340</name>
</gene>
<keyword evidence="2" id="KW-0238">DNA-binding</keyword>
<dbReference type="Gene3D" id="1.10.10.10">
    <property type="entry name" value="Winged helix-like DNA-binding domain superfamily/Winged helix DNA-binding domain"/>
    <property type="match status" value="1"/>
</dbReference>
<dbReference type="PROSITE" id="PS50043">
    <property type="entry name" value="HTH_LUXR_2"/>
    <property type="match status" value="1"/>
</dbReference>
<dbReference type="SUPFAM" id="SSF46894">
    <property type="entry name" value="C-terminal effector domain of the bipartite response regulators"/>
    <property type="match status" value="1"/>
</dbReference>
<dbReference type="PANTHER" id="PTHR44688:SF16">
    <property type="entry name" value="DNA-BINDING TRANSCRIPTIONAL ACTIVATOR DEVR_DOSR"/>
    <property type="match status" value="1"/>
</dbReference>
<sequence length="235" mass="26165">MVGKGALQDFQDCFVRDYRVPLLLIDTQGKPLLVPSLKLGFCNFVQSGMAHDCSGIAAHDIAAVASYFQNRRVFDPLVRTCNFGITSFAIPVFFNTRLVALWRCDGFVFDDAPHAEQLQAKFDLPVITHEELSEATSWLECTCRLLDVHLDPSADSRGATRILSPVLTPRENEIAVLVCDGLSNSQIADRLFLSEKTVKTHMSSILAKLGVKNRVQLICEYADTLDEDNRQTMVV</sequence>
<evidence type="ECO:0000256" key="3">
    <source>
        <dbReference type="ARBA" id="ARBA00023163"/>
    </source>
</evidence>
<reference evidence="5 6" key="1">
    <citation type="submission" date="2015-12" db="EMBL/GenBank/DDBJ databases">
        <title>Draft Genome Sequence of Olsenella scatoligenes SK9K4T; a Producer of 3-Methylindole- (skatole) and 4-Methylphenol- (p-cresol) Isolated from Pig Feces.</title>
        <authorList>
            <person name="Li X."/>
            <person name="Borg B."/>
            <person name="Canibe N."/>
        </authorList>
    </citation>
    <scope>NUCLEOTIDE SEQUENCE [LARGE SCALE GENOMIC DNA]</scope>
    <source>
        <strain evidence="5 6">SK9K4</strain>
    </source>
</reference>
<name>A0A100YV53_TRASO</name>
<dbReference type="EMBL" id="LOJF01000010">
    <property type="protein sequence ID" value="KUH58260.1"/>
    <property type="molecule type" value="Genomic_DNA"/>
</dbReference>
<evidence type="ECO:0000259" key="4">
    <source>
        <dbReference type="PROSITE" id="PS50043"/>
    </source>
</evidence>
<dbReference type="InterPro" id="IPR016032">
    <property type="entry name" value="Sig_transdc_resp-reg_C-effctor"/>
</dbReference>
<dbReference type="OrthoDB" id="9808843at2"/>
<dbReference type="PRINTS" id="PR00038">
    <property type="entry name" value="HTHLUXR"/>
</dbReference>
<proteinExistence type="predicted"/>
<dbReference type="Pfam" id="PF10114">
    <property type="entry name" value="PocR"/>
    <property type="match status" value="1"/>
</dbReference>
<dbReference type="GO" id="GO:0006355">
    <property type="term" value="P:regulation of DNA-templated transcription"/>
    <property type="evidence" value="ECO:0007669"/>
    <property type="project" value="InterPro"/>
</dbReference>
<keyword evidence="6" id="KW-1185">Reference proteome</keyword>
<feature type="domain" description="HTH luxR-type" evidence="4">
    <location>
        <begin position="160"/>
        <end position="225"/>
    </location>
</feature>
<dbReference type="InterPro" id="IPR018771">
    <property type="entry name" value="PocR_dom"/>
</dbReference>
<dbReference type="PROSITE" id="PS00622">
    <property type="entry name" value="HTH_LUXR_1"/>
    <property type="match status" value="1"/>
</dbReference>
<keyword evidence="1" id="KW-0805">Transcription regulation</keyword>
<dbReference type="SMART" id="SM00421">
    <property type="entry name" value="HTH_LUXR"/>
    <property type="match status" value="1"/>
</dbReference>
<dbReference type="AlphaFoldDB" id="A0A100YV53"/>
<protein>
    <submittedName>
        <fullName evidence="5">LuxR family transcriptional regulator</fullName>
    </submittedName>
</protein>
<dbReference type="InterPro" id="IPR036388">
    <property type="entry name" value="WH-like_DNA-bd_sf"/>
</dbReference>
<dbReference type="GO" id="GO:0003677">
    <property type="term" value="F:DNA binding"/>
    <property type="evidence" value="ECO:0007669"/>
    <property type="project" value="UniProtKB-KW"/>
</dbReference>
<evidence type="ECO:0000256" key="2">
    <source>
        <dbReference type="ARBA" id="ARBA00023125"/>
    </source>
</evidence>
<dbReference type="Proteomes" id="UP000054078">
    <property type="component" value="Unassembled WGS sequence"/>
</dbReference>
<comment type="caution">
    <text evidence="5">The sequence shown here is derived from an EMBL/GenBank/DDBJ whole genome shotgun (WGS) entry which is preliminary data.</text>
</comment>
<evidence type="ECO:0000256" key="1">
    <source>
        <dbReference type="ARBA" id="ARBA00023015"/>
    </source>
</evidence>
<evidence type="ECO:0000313" key="5">
    <source>
        <dbReference type="EMBL" id="KUH58260.1"/>
    </source>
</evidence>
<dbReference type="PANTHER" id="PTHR44688">
    <property type="entry name" value="DNA-BINDING TRANSCRIPTIONAL ACTIVATOR DEVR_DOSR"/>
    <property type="match status" value="1"/>
</dbReference>
<dbReference type="STRING" id="1299998.AUL39_07340"/>